<feature type="transmembrane region" description="Helical" evidence="1">
    <location>
        <begin position="184"/>
        <end position="204"/>
    </location>
</feature>
<evidence type="ECO:0000313" key="3">
    <source>
        <dbReference type="Proteomes" id="UP000078348"/>
    </source>
</evidence>
<reference evidence="2 3" key="1">
    <citation type="submission" date="2016-05" db="EMBL/GenBank/DDBJ databases">
        <title>Nuclear genome of Blastocystis sp. subtype 1 NandII.</title>
        <authorList>
            <person name="Gentekaki E."/>
            <person name="Curtis B."/>
            <person name="Stairs C."/>
            <person name="Eme L."/>
            <person name="Herman E."/>
            <person name="Klimes V."/>
            <person name="Arias M.C."/>
            <person name="Elias M."/>
            <person name="Hilliou F."/>
            <person name="Klute M."/>
            <person name="Malik S.-B."/>
            <person name="Pightling A."/>
            <person name="Rachubinski R."/>
            <person name="Salas D."/>
            <person name="Schlacht A."/>
            <person name="Suga H."/>
            <person name="Archibald J."/>
            <person name="Ball S.G."/>
            <person name="Clark G."/>
            <person name="Dacks J."/>
            <person name="Van Der Giezen M."/>
            <person name="Tsaousis A."/>
            <person name="Roger A."/>
        </authorList>
    </citation>
    <scope>NUCLEOTIDE SEQUENCE [LARGE SCALE GENOMIC DNA]</scope>
    <source>
        <strain evidence="3">ATCC 50177 / NandII</strain>
    </source>
</reference>
<feature type="transmembrane region" description="Helical" evidence="1">
    <location>
        <begin position="149"/>
        <end position="172"/>
    </location>
</feature>
<feature type="transmembrane region" description="Helical" evidence="1">
    <location>
        <begin position="74"/>
        <end position="93"/>
    </location>
</feature>
<proteinExistence type="predicted"/>
<sequence length="205" mass="22716">MKCPGKAAIREGKRGHIITGYGGTHHHLSCPLFLVIARIWIRMPARTAPVDHFDEAIKEMTPAGFPIVYKIKDVFFALVASAIPGYVFLSKLFSVELSYYPVFIAVTLVSAVLLFLTYGKMAAKEFNNVMDRKRRFDEKSDENAGRVEAHAYAVFTANLVFVGTAALLAFGIMPRININVPTYIMYAAITILSSVFTFGIGCGYF</sequence>
<evidence type="ECO:0000313" key="2">
    <source>
        <dbReference type="EMBL" id="OAO15442.1"/>
    </source>
</evidence>
<dbReference type="OrthoDB" id="200273at2759"/>
<name>A0A196SH05_BLAHN</name>
<evidence type="ECO:0008006" key="4">
    <source>
        <dbReference type="Google" id="ProtNLM"/>
    </source>
</evidence>
<keyword evidence="1" id="KW-0472">Membrane</keyword>
<dbReference type="AlphaFoldDB" id="A0A196SH05"/>
<organism evidence="2 3">
    <name type="scientific">Blastocystis sp. subtype 1 (strain ATCC 50177 / NandII)</name>
    <dbReference type="NCBI Taxonomy" id="478820"/>
    <lineage>
        <taxon>Eukaryota</taxon>
        <taxon>Sar</taxon>
        <taxon>Stramenopiles</taxon>
        <taxon>Bigyra</taxon>
        <taxon>Opalozoa</taxon>
        <taxon>Opalinata</taxon>
        <taxon>Blastocystidae</taxon>
        <taxon>Blastocystis</taxon>
    </lineage>
</organism>
<evidence type="ECO:0000256" key="1">
    <source>
        <dbReference type="SAM" id="Phobius"/>
    </source>
</evidence>
<keyword evidence="1" id="KW-1133">Transmembrane helix</keyword>
<protein>
    <recommendedName>
        <fullName evidence="4">Translocon-associated protein subunit gamma</fullName>
    </recommendedName>
</protein>
<gene>
    <name evidence="2" type="ORF">AV274_2781</name>
</gene>
<keyword evidence="3" id="KW-1185">Reference proteome</keyword>
<dbReference type="Proteomes" id="UP000078348">
    <property type="component" value="Unassembled WGS sequence"/>
</dbReference>
<feature type="transmembrane region" description="Helical" evidence="1">
    <location>
        <begin position="99"/>
        <end position="118"/>
    </location>
</feature>
<keyword evidence="1" id="KW-0812">Transmembrane</keyword>
<dbReference type="EMBL" id="LXWW01000139">
    <property type="protein sequence ID" value="OAO15442.1"/>
    <property type="molecule type" value="Genomic_DNA"/>
</dbReference>
<accession>A0A196SH05</accession>
<comment type="caution">
    <text evidence="2">The sequence shown here is derived from an EMBL/GenBank/DDBJ whole genome shotgun (WGS) entry which is preliminary data.</text>
</comment>